<dbReference type="SMART" id="SM00347">
    <property type="entry name" value="HTH_MARR"/>
    <property type="match status" value="1"/>
</dbReference>
<dbReference type="PANTHER" id="PTHR33164">
    <property type="entry name" value="TRANSCRIPTIONAL REGULATOR, MARR FAMILY"/>
    <property type="match status" value="1"/>
</dbReference>
<evidence type="ECO:0000256" key="2">
    <source>
        <dbReference type="ARBA" id="ARBA00023125"/>
    </source>
</evidence>
<dbReference type="InterPro" id="IPR000835">
    <property type="entry name" value="HTH_MarR-typ"/>
</dbReference>
<keyword evidence="1" id="KW-0805">Transcription regulation</keyword>
<sequence>MPTEHAAAPDVLAENGASGEVIDLIGDVVWRYVTAFEHAAAEQSLTIAQAKVLGLLTREPLPMRQLADRMACEPSNITGIIDRLELRGLVERHPDPHDRRVKFAAATGEGAEMTERLCESLRAAFAREPLAGLSPLERTMLRDLLKRLLGAGPAF</sequence>
<evidence type="ECO:0000256" key="1">
    <source>
        <dbReference type="ARBA" id="ARBA00023015"/>
    </source>
</evidence>
<dbReference type="GO" id="GO:0003700">
    <property type="term" value="F:DNA-binding transcription factor activity"/>
    <property type="evidence" value="ECO:0007669"/>
    <property type="project" value="InterPro"/>
</dbReference>
<keyword evidence="5" id="KW-1185">Reference proteome</keyword>
<dbReference type="PROSITE" id="PS01117">
    <property type="entry name" value="HTH_MARR_1"/>
    <property type="match status" value="1"/>
</dbReference>
<dbReference type="PRINTS" id="PR00598">
    <property type="entry name" value="HTHMARR"/>
</dbReference>
<dbReference type="InterPro" id="IPR023187">
    <property type="entry name" value="Tscrpt_reg_MarR-type_CS"/>
</dbReference>
<proteinExistence type="predicted"/>
<keyword evidence="3" id="KW-0804">Transcription</keyword>
<name>I2MXT7_STRT9</name>
<keyword evidence="2" id="KW-0238">DNA-binding</keyword>
<dbReference type="InterPro" id="IPR036388">
    <property type="entry name" value="WH-like_DNA-bd_sf"/>
</dbReference>
<dbReference type="RefSeq" id="WP_006349451.1">
    <property type="nucleotide sequence ID" value="NZ_CP029159.1"/>
</dbReference>
<dbReference type="GO" id="GO:0006950">
    <property type="term" value="P:response to stress"/>
    <property type="evidence" value="ECO:0007669"/>
    <property type="project" value="TreeGrafter"/>
</dbReference>
<organism evidence="4 5">
    <name type="scientific">Streptomyces tsukubensis (strain DSM 42081 / NBRC 108919 / NRRL 18488 / 9993)</name>
    <dbReference type="NCBI Taxonomy" id="1114943"/>
    <lineage>
        <taxon>Bacteria</taxon>
        <taxon>Bacillati</taxon>
        <taxon>Actinomycetota</taxon>
        <taxon>Actinomycetes</taxon>
        <taxon>Kitasatosporales</taxon>
        <taxon>Streptomycetaceae</taxon>
        <taxon>Streptomyces</taxon>
    </lineage>
</organism>
<dbReference type="EMBL" id="CP029159">
    <property type="protein sequence ID" value="QKM69932.1"/>
    <property type="molecule type" value="Genomic_DNA"/>
</dbReference>
<dbReference type="Gene3D" id="1.10.10.10">
    <property type="entry name" value="Winged helix-like DNA-binding domain superfamily/Winged helix DNA-binding domain"/>
    <property type="match status" value="1"/>
</dbReference>
<dbReference type="PROSITE" id="PS50995">
    <property type="entry name" value="HTH_MARR_2"/>
    <property type="match status" value="1"/>
</dbReference>
<evidence type="ECO:0000313" key="5">
    <source>
        <dbReference type="Proteomes" id="UP000005940"/>
    </source>
</evidence>
<evidence type="ECO:0000256" key="3">
    <source>
        <dbReference type="ARBA" id="ARBA00023163"/>
    </source>
</evidence>
<accession>I2MXT7</accession>
<dbReference type="PANTHER" id="PTHR33164:SF99">
    <property type="entry name" value="MARR FAMILY REGULATORY PROTEIN"/>
    <property type="match status" value="1"/>
</dbReference>
<dbReference type="AlphaFoldDB" id="I2MXT7"/>
<dbReference type="GO" id="GO:0003677">
    <property type="term" value="F:DNA binding"/>
    <property type="evidence" value="ECO:0007669"/>
    <property type="project" value="UniProtKB-KW"/>
</dbReference>
<reference evidence="4 5" key="1">
    <citation type="journal article" date="2012" name="J. Bacteriol.">
        <title>Draft genome of Streptomyces tsukubaensis NRRL 18488, the producer of the clinically important immunosuppressant tacrolimus (FK506).</title>
        <authorList>
            <person name="Barreiro C."/>
            <person name="Prieto C."/>
            <person name="Sola-Landa A."/>
            <person name="Solera E."/>
            <person name="Martinez-Castro M."/>
            <person name="Perez-Redondo R."/>
            <person name="Garcia-Estrada C."/>
            <person name="Aparicio J.F."/>
            <person name="Fernandez-Martinez L.T."/>
            <person name="Santos-Aberturas J."/>
            <person name="Salehi-Najafabadi Z."/>
            <person name="Rodriguez-Garcia A."/>
            <person name="Tauch A."/>
            <person name="Martin J.F."/>
        </authorList>
    </citation>
    <scope>NUCLEOTIDE SEQUENCE [LARGE SCALE GENOMIC DNA]</scope>
    <source>
        <strain evidence="5">DSM 42081 / NBRC 108919 / NRRL 18488 / 9993</strain>
    </source>
</reference>
<dbReference type="Proteomes" id="UP000005940">
    <property type="component" value="Chromosome"/>
</dbReference>
<dbReference type="InterPro" id="IPR036390">
    <property type="entry name" value="WH_DNA-bd_sf"/>
</dbReference>
<protein>
    <submittedName>
        <fullName evidence="4">MarR family transcriptional regulator</fullName>
    </submittedName>
</protein>
<gene>
    <name evidence="4" type="ORF">STSU_025125</name>
</gene>
<dbReference type="InterPro" id="IPR039422">
    <property type="entry name" value="MarR/SlyA-like"/>
</dbReference>
<dbReference type="Pfam" id="PF01047">
    <property type="entry name" value="MarR"/>
    <property type="match status" value="1"/>
</dbReference>
<dbReference type="SUPFAM" id="SSF46785">
    <property type="entry name" value="Winged helix' DNA-binding domain"/>
    <property type="match status" value="1"/>
</dbReference>
<evidence type="ECO:0000313" key="4">
    <source>
        <dbReference type="EMBL" id="QKM69932.1"/>
    </source>
</evidence>